<feature type="compositionally biased region" description="Gly residues" evidence="8">
    <location>
        <begin position="422"/>
        <end position="433"/>
    </location>
</feature>
<dbReference type="RefSeq" id="WP_248823423.1">
    <property type="nucleotide sequence ID" value="NZ_JALKFT010000002.1"/>
</dbReference>
<feature type="compositionally biased region" description="Low complexity" evidence="8">
    <location>
        <begin position="310"/>
        <end position="335"/>
    </location>
</feature>
<dbReference type="SUPFAM" id="SSF56112">
    <property type="entry name" value="Protein kinase-like (PK-like)"/>
    <property type="match status" value="1"/>
</dbReference>
<comment type="similarity">
    <text evidence="1">Belongs to the protein kinase superfamily. NEK Ser/Thr protein kinase family. NIMA subfamily.</text>
</comment>
<dbReference type="GO" id="GO:0016301">
    <property type="term" value="F:kinase activity"/>
    <property type="evidence" value="ECO:0007669"/>
    <property type="project" value="UniProtKB-KW"/>
</dbReference>
<feature type="compositionally biased region" description="Pro residues" evidence="8">
    <location>
        <begin position="392"/>
        <end position="406"/>
    </location>
</feature>
<dbReference type="Gene3D" id="1.10.510.10">
    <property type="entry name" value="Transferase(Phosphotransferase) domain 1"/>
    <property type="match status" value="1"/>
</dbReference>
<dbReference type="InterPro" id="IPR011009">
    <property type="entry name" value="Kinase-like_dom_sf"/>
</dbReference>
<sequence length="673" mass="70063">MLTPLLEEDPRQIGPYRLQNRIGAGGMGTVYLGFTPDQRAVAVKVASEDLAEDVEFRSRFEREVHAALRVRGNAVAAVLDADTDALAPWMVTEYVEGISLAQAVRARGRLENHLVRGLAVGLADALVAIHSAGVVHRDLKPSNILLAWDGPKVIDFGVAHLTDSSTLTRTGHVIGTLAWMSPEQMRGETSGSAADIFAWANCVTYAATGRHPFHAESPDQLALRVQRDAPDLDALPAYLHSVVARSLSKDPARRPTASALLAALVGRTSVEGVTEADAVASDVLERTWTGTGHVPGDSVTVLPDAAGPAIGAGPAAGSGSAPATGAGATPAGDAGQTERPAYGWSPRVPRPVPVTGLWPLGAPPPASAFRPTVPSRSAIPSPPPLHSSRLKPLPPTPAPPPRPLPSPADAAGTRRRPRVPGSGSGGPPVGGQGAEPSNAPSVISTWTYDEDDPDPRAPVRAQPTARPDVTPVEDDWLEERERRPPMRQPGPARPADAAEETIRPGDPTPRSHPPRPAEIGTWARPAVPGAQPAGSTPPVPAEPSNRPVTASGSSARLPVRAPTRAPAPARVPPAGEIRPTASRPISGPLPRGFPTTTPVVQGLNGRALLSVVLGLGWLFGVGSVAAVVLGQRARTQIRRHNQRGERLATVGIGLGWTGIGLTATSLLIVLALR</sequence>
<keyword evidence="9" id="KW-0812">Transmembrane</keyword>
<feature type="binding site" evidence="7">
    <location>
        <position position="44"/>
    </location>
    <ligand>
        <name>ATP</name>
        <dbReference type="ChEBI" id="CHEBI:30616"/>
    </ligand>
</feature>
<evidence type="ECO:0000256" key="5">
    <source>
        <dbReference type="ARBA" id="ARBA00022777"/>
    </source>
</evidence>
<keyword evidence="12" id="KW-1185">Reference proteome</keyword>
<reference evidence="11 12" key="1">
    <citation type="submission" date="2022-04" db="EMBL/GenBank/DDBJ databases">
        <title>Genome diversity in the genus Frankia.</title>
        <authorList>
            <person name="Carlos-Shanley C."/>
            <person name="Hahn D."/>
        </authorList>
    </citation>
    <scope>NUCLEOTIDE SEQUENCE [LARGE SCALE GENOMIC DNA]</scope>
    <source>
        <strain evidence="11 12">Ag45/Mut15</strain>
    </source>
</reference>
<feature type="region of interest" description="Disordered" evidence="8">
    <location>
        <begin position="368"/>
        <end position="592"/>
    </location>
</feature>
<feature type="transmembrane region" description="Helical" evidence="9">
    <location>
        <begin position="650"/>
        <end position="672"/>
    </location>
</feature>
<evidence type="ECO:0000256" key="6">
    <source>
        <dbReference type="ARBA" id="ARBA00022840"/>
    </source>
</evidence>
<keyword evidence="6 7" id="KW-0067">ATP-binding</keyword>
<dbReference type="PROSITE" id="PS50011">
    <property type="entry name" value="PROTEIN_KINASE_DOM"/>
    <property type="match status" value="1"/>
</dbReference>
<feature type="compositionally biased region" description="Polar residues" evidence="8">
    <location>
        <begin position="438"/>
        <end position="447"/>
    </location>
</feature>
<evidence type="ECO:0000256" key="2">
    <source>
        <dbReference type="ARBA" id="ARBA00012513"/>
    </source>
</evidence>
<keyword evidence="9" id="KW-1133">Transmembrane helix</keyword>
<accession>A0ABT0JV64</accession>
<dbReference type="InterPro" id="IPR050660">
    <property type="entry name" value="NEK_Ser/Thr_kinase"/>
</dbReference>
<name>A0ABT0JV64_9ACTN</name>
<dbReference type="InterPro" id="IPR025241">
    <property type="entry name" value="DUF4190"/>
</dbReference>
<evidence type="ECO:0000313" key="11">
    <source>
        <dbReference type="EMBL" id="MCK9874908.1"/>
    </source>
</evidence>
<keyword evidence="4 7" id="KW-0547">Nucleotide-binding</keyword>
<dbReference type="CDD" id="cd14014">
    <property type="entry name" value="STKc_PknB_like"/>
    <property type="match status" value="1"/>
</dbReference>
<dbReference type="Gene3D" id="3.30.200.20">
    <property type="entry name" value="Phosphorylase Kinase, domain 1"/>
    <property type="match status" value="1"/>
</dbReference>
<dbReference type="Pfam" id="PF00069">
    <property type="entry name" value="Pkinase"/>
    <property type="match status" value="1"/>
</dbReference>
<dbReference type="EC" id="2.7.11.1" evidence="2"/>
<evidence type="ECO:0000256" key="3">
    <source>
        <dbReference type="ARBA" id="ARBA00022679"/>
    </source>
</evidence>
<protein>
    <recommendedName>
        <fullName evidence="2">non-specific serine/threonine protein kinase</fullName>
        <ecNumber evidence="2">2.7.11.1</ecNumber>
    </recommendedName>
</protein>
<evidence type="ECO:0000256" key="9">
    <source>
        <dbReference type="SAM" id="Phobius"/>
    </source>
</evidence>
<proteinExistence type="inferred from homology"/>
<evidence type="ECO:0000256" key="7">
    <source>
        <dbReference type="PROSITE-ProRule" id="PRU10141"/>
    </source>
</evidence>
<feature type="transmembrane region" description="Helical" evidence="9">
    <location>
        <begin position="607"/>
        <end position="629"/>
    </location>
</feature>
<feature type="region of interest" description="Disordered" evidence="8">
    <location>
        <begin position="310"/>
        <end position="348"/>
    </location>
</feature>
<evidence type="ECO:0000313" key="12">
    <source>
        <dbReference type="Proteomes" id="UP001201873"/>
    </source>
</evidence>
<dbReference type="Pfam" id="PF13828">
    <property type="entry name" value="DUF4190"/>
    <property type="match status" value="1"/>
</dbReference>
<evidence type="ECO:0000256" key="8">
    <source>
        <dbReference type="SAM" id="MobiDB-lite"/>
    </source>
</evidence>
<gene>
    <name evidence="11" type="ORF">MXD59_03770</name>
</gene>
<keyword evidence="3" id="KW-0808">Transferase</keyword>
<dbReference type="SMART" id="SM00220">
    <property type="entry name" value="S_TKc"/>
    <property type="match status" value="1"/>
</dbReference>
<dbReference type="PANTHER" id="PTHR43671:SF13">
    <property type="entry name" value="SERINE_THREONINE-PROTEIN KINASE NEK2"/>
    <property type="match status" value="1"/>
</dbReference>
<dbReference type="PANTHER" id="PTHR43671">
    <property type="entry name" value="SERINE/THREONINE-PROTEIN KINASE NEK"/>
    <property type="match status" value="1"/>
</dbReference>
<dbReference type="PROSITE" id="PS00108">
    <property type="entry name" value="PROTEIN_KINASE_ST"/>
    <property type="match status" value="1"/>
</dbReference>
<dbReference type="InterPro" id="IPR008271">
    <property type="entry name" value="Ser/Thr_kinase_AS"/>
</dbReference>
<evidence type="ECO:0000256" key="4">
    <source>
        <dbReference type="ARBA" id="ARBA00022741"/>
    </source>
</evidence>
<dbReference type="InterPro" id="IPR017441">
    <property type="entry name" value="Protein_kinase_ATP_BS"/>
</dbReference>
<evidence type="ECO:0000259" key="10">
    <source>
        <dbReference type="PROSITE" id="PS50011"/>
    </source>
</evidence>
<feature type="compositionally biased region" description="Low complexity" evidence="8">
    <location>
        <begin position="555"/>
        <end position="574"/>
    </location>
</feature>
<feature type="compositionally biased region" description="Pro residues" evidence="8">
    <location>
        <begin position="506"/>
        <end position="516"/>
    </location>
</feature>
<keyword evidence="5 11" id="KW-0418">Kinase</keyword>
<dbReference type="EMBL" id="JALKFT010000002">
    <property type="protein sequence ID" value="MCK9874908.1"/>
    <property type="molecule type" value="Genomic_DNA"/>
</dbReference>
<feature type="domain" description="Protein kinase" evidence="10">
    <location>
        <begin position="16"/>
        <end position="270"/>
    </location>
</feature>
<dbReference type="InterPro" id="IPR000719">
    <property type="entry name" value="Prot_kinase_dom"/>
</dbReference>
<organism evidence="11 12">
    <name type="scientific">Frankia umida</name>
    <dbReference type="NCBI Taxonomy" id="573489"/>
    <lineage>
        <taxon>Bacteria</taxon>
        <taxon>Bacillati</taxon>
        <taxon>Actinomycetota</taxon>
        <taxon>Actinomycetes</taxon>
        <taxon>Frankiales</taxon>
        <taxon>Frankiaceae</taxon>
        <taxon>Frankia</taxon>
    </lineage>
</organism>
<dbReference type="Proteomes" id="UP001201873">
    <property type="component" value="Unassembled WGS sequence"/>
</dbReference>
<dbReference type="PROSITE" id="PS00107">
    <property type="entry name" value="PROTEIN_KINASE_ATP"/>
    <property type="match status" value="1"/>
</dbReference>
<keyword evidence="9" id="KW-0472">Membrane</keyword>
<evidence type="ECO:0000256" key="1">
    <source>
        <dbReference type="ARBA" id="ARBA00010886"/>
    </source>
</evidence>
<comment type="caution">
    <text evidence="11">The sequence shown here is derived from an EMBL/GenBank/DDBJ whole genome shotgun (WGS) entry which is preliminary data.</text>
</comment>